<protein>
    <submittedName>
        <fullName evidence="4">Peptidyl-tRNA hydrolase</fullName>
    </submittedName>
</protein>
<dbReference type="Proteomes" id="UP000285123">
    <property type="component" value="Unassembled WGS sequence"/>
</dbReference>
<evidence type="ECO:0000259" key="3">
    <source>
        <dbReference type="PROSITE" id="PS00745"/>
    </source>
</evidence>
<evidence type="ECO:0000256" key="2">
    <source>
        <dbReference type="SAM" id="MobiDB-lite"/>
    </source>
</evidence>
<dbReference type="PROSITE" id="PS00745">
    <property type="entry name" value="RF_PROK_I"/>
    <property type="match status" value="1"/>
</dbReference>
<comment type="caution">
    <text evidence="4">The sequence shown here is derived from an EMBL/GenBank/DDBJ whole genome shotgun (WGS) entry which is preliminary data.</text>
</comment>
<dbReference type="EMBL" id="AYKF01000084">
    <property type="protein sequence ID" value="ROO28807.1"/>
    <property type="molecule type" value="Genomic_DNA"/>
</dbReference>
<feature type="domain" description="Prokaryotic-type class I peptide chain release factors" evidence="3">
    <location>
        <begin position="32"/>
        <end position="48"/>
    </location>
</feature>
<dbReference type="PANTHER" id="PTHR47814">
    <property type="entry name" value="PEPTIDYL-TRNA HYDROLASE ARFB"/>
    <property type="match status" value="1"/>
</dbReference>
<dbReference type="GO" id="GO:0072344">
    <property type="term" value="P:rescue of stalled ribosome"/>
    <property type="evidence" value="ECO:0007669"/>
    <property type="project" value="TreeGrafter"/>
</dbReference>
<dbReference type="SUPFAM" id="SSF75620">
    <property type="entry name" value="Release factor"/>
    <property type="match status" value="1"/>
</dbReference>
<dbReference type="NCBIfam" id="NF006718">
    <property type="entry name" value="PRK09256.1"/>
    <property type="match status" value="1"/>
</dbReference>
<dbReference type="AlphaFoldDB" id="A0A423PT86"/>
<comment type="similarity">
    <text evidence="1">Belongs to the prokaryotic/mitochondrial release factor family.</text>
</comment>
<feature type="region of interest" description="Disordered" evidence="2">
    <location>
        <begin position="109"/>
        <end position="149"/>
    </location>
</feature>
<evidence type="ECO:0000313" key="4">
    <source>
        <dbReference type="EMBL" id="ROO28807.1"/>
    </source>
</evidence>
<evidence type="ECO:0000313" key="5">
    <source>
        <dbReference type="Proteomes" id="UP000285123"/>
    </source>
</evidence>
<dbReference type="PANTHER" id="PTHR47814:SF1">
    <property type="entry name" value="PEPTIDYL-TRNA HYDROLASE ARFB"/>
    <property type="match status" value="1"/>
</dbReference>
<dbReference type="Gene3D" id="3.30.160.20">
    <property type="match status" value="1"/>
</dbReference>
<keyword evidence="4" id="KW-0378">Hydrolase</keyword>
<dbReference type="GO" id="GO:0043022">
    <property type="term" value="F:ribosome binding"/>
    <property type="evidence" value="ECO:0007669"/>
    <property type="project" value="TreeGrafter"/>
</dbReference>
<feature type="compositionally biased region" description="Basic residues" evidence="2">
    <location>
        <begin position="112"/>
        <end position="143"/>
    </location>
</feature>
<reference evidence="4 5" key="1">
    <citation type="submission" date="2013-10" db="EMBL/GenBank/DDBJ databases">
        <title>Salinisphaera halophila YIM 95161 Genome Sequencing.</title>
        <authorList>
            <person name="Lai Q."/>
            <person name="Li C."/>
            <person name="Shao Z."/>
        </authorList>
    </citation>
    <scope>NUCLEOTIDE SEQUENCE [LARGE SCALE GENOMIC DNA]</scope>
    <source>
        <strain evidence="4 5">YIM 95161</strain>
    </source>
</reference>
<name>A0A423PT86_9GAMM</name>
<gene>
    <name evidence="4" type="ORF">SAHL_09690</name>
</gene>
<dbReference type="GO" id="GO:0004045">
    <property type="term" value="F:peptidyl-tRNA hydrolase activity"/>
    <property type="evidence" value="ECO:0007669"/>
    <property type="project" value="TreeGrafter"/>
</dbReference>
<accession>A0A423PT86</accession>
<dbReference type="InterPro" id="IPR000352">
    <property type="entry name" value="Pep_chain_release_fac_I"/>
</dbReference>
<sequence>MAGPMAARTVTMLAISGRVGLPMHEVELRAIRARGAGGQNVNKVATAIHLRFDIRASSLPDVYKERLLALADQRISADGVIVIKAQRHRTQEANRADALARLQALIRAATRERKKRRPTRASRAARRKRVDNKTRRGRKKTLRGRVDPE</sequence>
<proteinExistence type="inferred from homology"/>
<dbReference type="Pfam" id="PF00472">
    <property type="entry name" value="RF-1"/>
    <property type="match status" value="1"/>
</dbReference>
<organism evidence="4 5">
    <name type="scientific">Salinisphaera orenii YIM 95161</name>
    <dbReference type="NCBI Taxonomy" id="1051139"/>
    <lineage>
        <taxon>Bacteria</taxon>
        <taxon>Pseudomonadati</taxon>
        <taxon>Pseudomonadota</taxon>
        <taxon>Gammaproteobacteria</taxon>
        <taxon>Salinisphaerales</taxon>
        <taxon>Salinisphaeraceae</taxon>
        <taxon>Salinisphaera</taxon>
    </lineage>
</organism>
<dbReference type="InterPro" id="IPR045853">
    <property type="entry name" value="Pep_chain_release_fac_I_sf"/>
</dbReference>
<dbReference type="GO" id="GO:0003747">
    <property type="term" value="F:translation release factor activity"/>
    <property type="evidence" value="ECO:0007669"/>
    <property type="project" value="InterPro"/>
</dbReference>
<evidence type="ECO:0000256" key="1">
    <source>
        <dbReference type="ARBA" id="ARBA00010835"/>
    </source>
</evidence>